<dbReference type="Gene3D" id="1.20.58.760">
    <property type="entry name" value="Peptidase M41"/>
    <property type="match status" value="1"/>
</dbReference>
<proteinExistence type="predicted"/>
<dbReference type="SUPFAM" id="SSF140990">
    <property type="entry name" value="FtsH protease domain-like"/>
    <property type="match status" value="1"/>
</dbReference>
<name>A0A4V6P043_9HYPH</name>
<evidence type="ECO:0000256" key="1">
    <source>
        <dbReference type="SAM" id="Coils"/>
    </source>
</evidence>
<dbReference type="GO" id="GO:0006508">
    <property type="term" value="P:proteolysis"/>
    <property type="evidence" value="ECO:0007669"/>
    <property type="project" value="InterPro"/>
</dbReference>
<dbReference type="InterPro" id="IPR000642">
    <property type="entry name" value="Peptidase_M41"/>
</dbReference>
<sequence length="157" mass="17072">MTFLLAGRAAEQLMLTDVSAGSGGPSGSDLAIATNLALKIDTTTGLGAVGPVWRGETATLMLHDNYQMQRVRRRLEDAQMTAENILERNRSLLEDMAKVLVSKRELSGPQLEDLLGRVEPERGEETTLRGQHELHNGRSISKSDGIGDCDGFHSITK</sequence>
<evidence type="ECO:0000313" key="4">
    <source>
        <dbReference type="EMBL" id="TCT27580.1"/>
    </source>
</evidence>
<dbReference type="GO" id="GO:0004222">
    <property type="term" value="F:metalloendopeptidase activity"/>
    <property type="evidence" value="ECO:0007669"/>
    <property type="project" value="InterPro"/>
</dbReference>
<dbReference type="InterPro" id="IPR037219">
    <property type="entry name" value="Peptidase_M41-like"/>
</dbReference>
<evidence type="ECO:0000256" key="2">
    <source>
        <dbReference type="SAM" id="MobiDB-lite"/>
    </source>
</evidence>
<feature type="domain" description="Peptidase M41" evidence="3">
    <location>
        <begin position="1"/>
        <end position="113"/>
    </location>
</feature>
<dbReference type="Pfam" id="PF01434">
    <property type="entry name" value="Peptidase_M41"/>
    <property type="match status" value="1"/>
</dbReference>
<reference evidence="4 5" key="1">
    <citation type="submission" date="2019-03" db="EMBL/GenBank/DDBJ databases">
        <title>Freshwater and sediment microbial communities from various areas in North America, analyzing microbe dynamics in response to fracking.</title>
        <authorList>
            <person name="Lamendella R."/>
        </authorList>
    </citation>
    <scope>NUCLEOTIDE SEQUENCE [LARGE SCALE GENOMIC DNA]</scope>
    <source>
        <strain evidence="4 5">175.2</strain>
    </source>
</reference>
<evidence type="ECO:0000259" key="3">
    <source>
        <dbReference type="Pfam" id="PF01434"/>
    </source>
</evidence>
<organism evidence="4 5">
    <name type="scientific">Martelella mediterranea</name>
    <dbReference type="NCBI Taxonomy" id="293089"/>
    <lineage>
        <taxon>Bacteria</taxon>
        <taxon>Pseudomonadati</taxon>
        <taxon>Pseudomonadota</taxon>
        <taxon>Alphaproteobacteria</taxon>
        <taxon>Hyphomicrobiales</taxon>
        <taxon>Aurantimonadaceae</taxon>
        <taxon>Martelella</taxon>
    </lineage>
</organism>
<keyword evidence="5" id="KW-1185">Reference proteome</keyword>
<comment type="caution">
    <text evidence="4">The sequence shown here is derived from an EMBL/GenBank/DDBJ whole genome shotgun (WGS) entry which is preliminary data.</text>
</comment>
<dbReference type="GO" id="GO:0005524">
    <property type="term" value="F:ATP binding"/>
    <property type="evidence" value="ECO:0007669"/>
    <property type="project" value="InterPro"/>
</dbReference>
<dbReference type="GO" id="GO:0004176">
    <property type="term" value="F:ATP-dependent peptidase activity"/>
    <property type="evidence" value="ECO:0007669"/>
    <property type="project" value="InterPro"/>
</dbReference>
<accession>A0A4V6P043</accession>
<feature type="region of interest" description="Disordered" evidence="2">
    <location>
        <begin position="121"/>
        <end position="146"/>
    </location>
</feature>
<dbReference type="EMBL" id="SMAR01000079">
    <property type="protein sequence ID" value="TCT27580.1"/>
    <property type="molecule type" value="Genomic_DNA"/>
</dbReference>
<protein>
    <submittedName>
        <fullName evidence="4">Peptidase M41-like protein</fullName>
    </submittedName>
</protein>
<gene>
    <name evidence="4" type="ORF">EDC90_10791</name>
</gene>
<feature type="coiled-coil region" evidence="1">
    <location>
        <begin position="68"/>
        <end position="95"/>
    </location>
</feature>
<dbReference type="Proteomes" id="UP000295097">
    <property type="component" value="Unassembled WGS sequence"/>
</dbReference>
<evidence type="ECO:0000313" key="5">
    <source>
        <dbReference type="Proteomes" id="UP000295097"/>
    </source>
</evidence>
<feature type="compositionally biased region" description="Basic and acidic residues" evidence="2">
    <location>
        <begin position="121"/>
        <end position="136"/>
    </location>
</feature>
<keyword evidence="1" id="KW-0175">Coiled coil</keyword>
<dbReference type="AlphaFoldDB" id="A0A4V6P043"/>